<protein>
    <submittedName>
        <fullName evidence="1">Uncharacterized protein</fullName>
    </submittedName>
</protein>
<comment type="caution">
    <text evidence="1">The sequence shown here is derived from an EMBL/GenBank/DDBJ whole genome shotgun (WGS) entry which is preliminary data.</text>
</comment>
<keyword evidence="2" id="KW-1185">Reference proteome</keyword>
<organism evidence="1 2">
    <name type="scientific">Fulvimonas yonginensis</name>
    <dbReference type="NCBI Taxonomy" id="1495200"/>
    <lineage>
        <taxon>Bacteria</taxon>
        <taxon>Pseudomonadati</taxon>
        <taxon>Pseudomonadota</taxon>
        <taxon>Gammaproteobacteria</taxon>
        <taxon>Lysobacterales</taxon>
        <taxon>Rhodanobacteraceae</taxon>
        <taxon>Fulvimonas</taxon>
    </lineage>
</organism>
<evidence type="ECO:0000313" key="1">
    <source>
        <dbReference type="EMBL" id="MEI7036613.1"/>
    </source>
</evidence>
<proteinExistence type="predicted"/>
<evidence type="ECO:0000313" key="2">
    <source>
        <dbReference type="Proteomes" id="UP001381174"/>
    </source>
</evidence>
<dbReference type="RefSeq" id="WP_336807226.1">
    <property type="nucleotide sequence ID" value="NZ_JBBBNY010000003.1"/>
</dbReference>
<dbReference type="Proteomes" id="UP001381174">
    <property type="component" value="Unassembled WGS sequence"/>
</dbReference>
<reference evidence="1 2" key="1">
    <citation type="journal article" date="2014" name="Int. J. Syst. Evol. Microbiol.">
        <title>Fulvimonas yonginensis sp. nov., isolated from greenhouse soil, and emended description of the genus Fulvimonas.</title>
        <authorList>
            <person name="Ahn J.H."/>
            <person name="Kim S.J."/>
            <person name="Weon H.Y."/>
            <person name="Hong S.B."/>
            <person name="Seok S.J."/>
            <person name="Kwon S.W."/>
        </authorList>
    </citation>
    <scope>NUCLEOTIDE SEQUENCE [LARGE SCALE GENOMIC DNA]</scope>
    <source>
        <strain evidence="1 2">KACC 16952</strain>
    </source>
</reference>
<accession>A0ABU8JAR6</accession>
<dbReference type="EMBL" id="JBBBNY010000003">
    <property type="protein sequence ID" value="MEI7036613.1"/>
    <property type="molecule type" value="Genomic_DNA"/>
</dbReference>
<name>A0ABU8JAR6_9GAMM</name>
<sequence length="133" mass="14413">MAAQTSACLVDAAALKTQVRRAFDDVEPPPWCLAGSAEGTEPALLAREFTAVLDRHWSELAPAFPDQAPGGFGSALWFFSDEAFRFYLSAYLVAALDGQLAQADPVFHLTHGFTQAGTRPINPRRYIAATARD</sequence>
<gene>
    <name evidence="1" type="ORF">WAT24_07590</name>
</gene>